<dbReference type="AlphaFoldDB" id="A0A8X7T8V4"/>
<comment type="caution">
    <text evidence="1">The sequence shown here is derived from an EMBL/GenBank/DDBJ whole genome shotgun (WGS) entry which is preliminary data.</text>
</comment>
<dbReference type="OrthoDB" id="4138121at2759"/>
<evidence type="ECO:0000313" key="2">
    <source>
        <dbReference type="Proteomes" id="UP000590412"/>
    </source>
</evidence>
<gene>
    <name evidence="1" type="ORF">FOB60_004867</name>
</gene>
<protein>
    <submittedName>
        <fullName evidence="1">Uncharacterized protein</fullName>
    </submittedName>
</protein>
<dbReference type="Proteomes" id="UP000590412">
    <property type="component" value="Unassembled WGS sequence"/>
</dbReference>
<dbReference type="Pfam" id="PF10906">
    <property type="entry name" value="Mrx7"/>
    <property type="match status" value="1"/>
</dbReference>
<dbReference type="InterPro" id="IPR020301">
    <property type="entry name" value="Mrx7"/>
</dbReference>
<organism evidence="1 2">
    <name type="scientific">Candida parapsilosis</name>
    <name type="common">Yeast</name>
    <dbReference type="NCBI Taxonomy" id="5480"/>
    <lineage>
        <taxon>Eukaryota</taxon>
        <taxon>Fungi</taxon>
        <taxon>Dikarya</taxon>
        <taxon>Ascomycota</taxon>
        <taxon>Saccharomycotina</taxon>
        <taxon>Pichiomycetes</taxon>
        <taxon>Debaryomycetaceae</taxon>
        <taxon>Candida/Lodderomyces clade</taxon>
        <taxon>Candida</taxon>
    </lineage>
</organism>
<proteinExistence type="predicted"/>
<dbReference type="EMBL" id="JABWAB010000009">
    <property type="protein sequence ID" value="KAF6045295.1"/>
    <property type="molecule type" value="Genomic_DNA"/>
</dbReference>
<reference evidence="1" key="1">
    <citation type="submission" date="2020-03" db="EMBL/GenBank/DDBJ databases">
        <title>FDA dAtabase for Regulatory Grade micrObial Sequences (FDA-ARGOS): Supporting development and validation of Infectious Disease Dx tests.</title>
        <authorList>
            <person name="Campos J."/>
            <person name="Goldberg B."/>
            <person name="Tallon L."/>
            <person name="Sadzewicz L."/>
            <person name="Vavikolanu K."/>
            <person name="Mehta A."/>
            <person name="Aluvathingal J."/>
            <person name="Nadendla S."/>
            <person name="Nandy P."/>
            <person name="Geyer C."/>
            <person name="Yan Y."/>
            <person name="Sichtig H."/>
        </authorList>
    </citation>
    <scope>NUCLEOTIDE SEQUENCE [LARGE SCALE GENOMIC DNA]</scope>
    <source>
        <strain evidence="1">FDAARGOS_652</strain>
    </source>
</reference>
<evidence type="ECO:0000313" key="1">
    <source>
        <dbReference type="EMBL" id="KAF6045295.1"/>
    </source>
</evidence>
<accession>A0A8X7T8V4</accession>
<sequence>MRPPPNSIHEYLYRLLIDSPGFNRWVRKIHARINRIPYDHYPDLSQLKNIDVHDFKPTKLQKLNAFRRLWVQEMKDSFKFW</sequence>
<name>A0A8X7T8V4_CANPA</name>